<dbReference type="Proteomes" id="UP001597187">
    <property type="component" value="Unassembled WGS sequence"/>
</dbReference>
<feature type="domain" description="Rieske" evidence="6">
    <location>
        <begin position="69"/>
        <end position="173"/>
    </location>
</feature>
<keyword evidence="8" id="KW-1185">Reference proteome</keyword>
<dbReference type="PROSITE" id="PS51296">
    <property type="entry name" value="RIESKE"/>
    <property type="match status" value="1"/>
</dbReference>
<dbReference type="Pfam" id="PF00355">
    <property type="entry name" value="Rieske"/>
    <property type="match status" value="1"/>
</dbReference>
<dbReference type="GO" id="GO:0046872">
    <property type="term" value="F:metal ion binding"/>
    <property type="evidence" value="ECO:0007669"/>
    <property type="project" value="UniProtKB-KW"/>
</dbReference>
<proteinExistence type="predicted"/>
<evidence type="ECO:0000313" key="7">
    <source>
        <dbReference type="EMBL" id="MFD1514297.1"/>
    </source>
</evidence>
<evidence type="ECO:0000313" key="8">
    <source>
        <dbReference type="Proteomes" id="UP001597187"/>
    </source>
</evidence>
<dbReference type="SUPFAM" id="SSF50022">
    <property type="entry name" value="ISP domain"/>
    <property type="match status" value="1"/>
</dbReference>
<gene>
    <name evidence="7" type="ORF">ACFSBT_13525</name>
</gene>
<evidence type="ECO:0000256" key="3">
    <source>
        <dbReference type="ARBA" id="ARBA00023004"/>
    </source>
</evidence>
<name>A0ABD6AX16_9EURY</name>
<dbReference type="AlphaFoldDB" id="A0ABD6AX16"/>
<comment type="caution">
    <text evidence="7">The sequence shown here is derived from an EMBL/GenBank/DDBJ whole genome shotgun (WGS) entry which is preliminary data.</text>
</comment>
<dbReference type="Gene3D" id="2.102.10.10">
    <property type="entry name" value="Rieske [2Fe-2S] iron-sulphur domain"/>
    <property type="match status" value="1"/>
</dbReference>
<evidence type="ECO:0000259" key="6">
    <source>
        <dbReference type="PROSITE" id="PS51296"/>
    </source>
</evidence>
<dbReference type="RefSeq" id="WP_250874270.1">
    <property type="nucleotide sequence ID" value="NZ_JALXFV010000007.1"/>
</dbReference>
<reference evidence="7 8" key="1">
    <citation type="journal article" date="2019" name="Int. J. Syst. Evol. Microbiol.">
        <title>The Global Catalogue of Microorganisms (GCM) 10K type strain sequencing project: providing services to taxonomists for standard genome sequencing and annotation.</title>
        <authorList>
            <consortium name="The Broad Institute Genomics Platform"/>
            <consortium name="The Broad Institute Genome Sequencing Center for Infectious Disease"/>
            <person name="Wu L."/>
            <person name="Ma J."/>
        </authorList>
    </citation>
    <scope>NUCLEOTIDE SEQUENCE [LARGE SCALE GENOMIC DNA]</scope>
    <source>
        <strain evidence="7 8">CGMCC 1.12563</strain>
    </source>
</reference>
<dbReference type="CDD" id="cd03467">
    <property type="entry name" value="Rieske"/>
    <property type="match status" value="1"/>
</dbReference>
<keyword evidence="1" id="KW-0001">2Fe-2S</keyword>
<dbReference type="InterPro" id="IPR017941">
    <property type="entry name" value="Rieske_2Fe-2S"/>
</dbReference>
<keyword evidence="4" id="KW-0411">Iron-sulfur</keyword>
<evidence type="ECO:0000256" key="1">
    <source>
        <dbReference type="ARBA" id="ARBA00022714"/>
    </source>
</evidence>
<evidence type="ECO:0000256" key="5">
    <source>
        <dbReference type="SAM" id="MobiDB-lite"/>
    </source>
</evidence>
<organism evidence="7 8">
    <name type="scientific">Halomarina rubra</name>
    <dbReference type="NCBI Taxonomy" id="2071873"/>
    <lineage>
        <taxon>Archaea</taxon>
        <taxon>Methanobacteriati</taxon>
        <taxon>Methanobacteriota</taxon>
        <taxon>Stenosarchaea group</taxon>
        <taxon>Halobacteria</taxon>
        <taxon>Halobacteriales</taxon>
        <taxon>Natronomonadaceae</taxon>
        <taxon>Halomarina</taxon>
    </lineage>
</organism>
<sequence>MGDPVRVTLETDDDERSVRLYDDEGAVELDGVAFRFDVSAKGRSVDESETDATASNGTADPTDSTTDPTYLTTLDDIPSNTTLRFEALAGRRGVEGIVQRQGDSVVAWENSCAHEPDVRIDKGMGAFVIGGQLVCDNHGARFNCDNGYCTRGPCQGQSLRPIDLEVRGDGVYLTDDRFESCRKMGL</sequence>
<evidence type="ECO:0000256" key="2">
    <source>
        <dbReference type="ARBA" id="ARBA00022723"/>
    </source>
</evidence>
<dbReference type="EMBL" id="JBHUDC010000007">
    <property type="protein sequence ID" value="MFD1514297.1"/>
    <property type="molecule type" value="Genomic_DNA"/>
</dbReference>
<accession>A0ABD6AX16</accession>
<evidence type="ECO:0000256" key="4">
    <source>
        <dbReference type="ARBA" id="ARBA00023014"/>
    </source>
</evidence>
<dbReference type="InterPro" id="IPR036922">
    <property type="entry name" value="Rieske_2Fe-2S_sf"/>
</dbReference>
<feature type="region of interest" description="Disordered" evidence="5">
    <location>
        <begin position="41"/>
        <end position="68"/>
    </location>
</feature>
<dbReference type="GO" id="GO:0051537">
    <property type="term" value="F:2 iron, 2 sulfur cluster binding"/>
    <property type="evidence" value="ECO:0007669"/>
    <property type="project" value="UniProtKB-KW"/>
</dbReference>
<dbReference type="PANTHER" id="PTHR40261">
    <property type="match status" value="1"/>
</dbReference>
<keyword evidence="2" id="KW-0479">Metal-binding</keyword>
<protein>
    <submittedName>
        <fullName evidence="7">Rieske (2Fe-2S) protein</fullName>
    </submittedName>
</protein>
<feature type="compositionally biased region" description="Low complexity" evidence="5">
    <location>
        <begin position="58"/>
        <end position="68"/>
    </location>
</feature>
<keyword evidence="3" id="KW-0408">Iron</keyword>
<dbReference type="PANTHER" id="PTHR40261:SF1">
    <property type="entry name" value="RIESKE DOMAIN-CONTAINING PROTEIN"/>
    <property type="match status" value="1"/>
</dbReference>